<accession>A0ABQ9IN46</accession>
<gene>
    <name evidence="1" type="ORF">PR048_002973</name>
</gene>
<comment type="caution">
    <text evidence="1">The sequence shown here is derived from an EMBL/GenBank/DDBJ whole genome shotgun (WGS) entry which is preliminary data.</text>
</comment>
<evidence type="ECO:0000313" key="2">
    <source>
        <dbReference type="Proteomes" id="UP001159363"/>
    </source>
</evidence>
<sequence length="127" mass="13875">MKLADPTFHTSGAIDILLGAELYPEVVDDGRIIGTSGIPSALHSILILIVRVACSEVNSNPASSFFVHSEKSLDVTMKHVNYIFTNLALVTTLRQYIVGLPFKEDCAPDLGVSHHLERWLSSMPALE</sequence>
<name>A0ABQ9IN46_9NEOP</name>
<protein>
    <submittedName>
        <fullName evidence="1">Uncharacterized protein</fullName>
    </submittedName>
</protein>
<reference evidence="1 2" key="1">
    <citation type="submission" date="2023-02" db="EMBL/GenBank/DDBJ databases">
        <title>LHISI_Scaffold_Assembly.</title>
        <authorList>
            <person name="Stuart O.P."/>
            <person name="Cleave R."/>
            <person name="Magrath M.J.L."/>
            <person name="Mikheyev A.S."/>
        </authorList>
    </citation>
    <scope>NUCLEOTIDE SEQUENCE [LARGE SCALE GENOMIC DNA]</scope>
    <source>
        <strain evidence="1">Daus_M_001</strain>
        <tissue evidence="1">Leg muscle</tissue>
    </source>
</reference>
<dbReference type="EMBL" id="JARBHB010000001">
    <property type="protein sequence ID" value="KAJ8897624.1"/>
    <property type="molecule type" value="Genomic_DNA"/>
</dbReference>
<dbReference type="Proteomes" id="UP001159363">
    <property type="component" value="Chromosome 1"/>
</dbReference>
<evidence type="ECO:0000313" key="1">
    <source>
        <dbReference type="EMBL" id="KAJ8897624.1"/>
    </source>
</evidence>
<keyword evidence="2" id="KW-1185">Reference proteome</keyword>
<proteinExistence type="predicted"/>
<organism evidence="1 2">
    <name type="scientific">Dryococelus australis</name>
    <dbReference type="NCBI Taxonomy" id="614101"/>
    <lineage>
        <taxon>Eukaryota</taxon>
        <taxon>Metazoa</taxon>
        <taxon>Ecdysozoa</taxon>
        <taxon>Arthropoda</taxon>
        <taxon>Hexapoda</taxon>
        <taxon>Insecta</taxon>
        <taxon>Pterygota</taxon>
        <taxon>Neoptera</taxon>
        <taxon>Polyneoptera</taxon>
        <taxon>Phasmatodea</taxon>
        <taxon>Verophasmatodea</taxon>
        <taxon>Anareolatae</taxon>
        <taxon>Phasmatidae</taxon>
        <taxon>Eurycanthinae</taxon>
        <taxon>Dryococelus</taxon>
    </lineage>
</organism>